<dbReference type="EMBL" id="CP042593">
    <property type="protein sequence ID" value="QED48036.1"/>
    <property type="molecule type" value="Genomic_DNA"/>
</dbReference>
<gene>
    <name evidence="2" type="ORF">FSZ17_12725</name>
</gene>
<feature type="transmembrane region" description="Helical" evidence="1">
    <location>
        <begin position="39"/>
        <end position="62"/>
    </location>
</feature>
<feature type="transmembrane region" description="Helical" evidence="1">
    <location>
        <begin position="74"/>
        <end position="99"/>
    </location>
</feature>
<keyword evidence="1" id="KW-0812">Transmembrane</keyword>
<dbReference type="KEGG" id="bda:FSZ17_12725"/>
<dbReference type="Proteomes" id="UP000321555">
    <property type="component" value="Chromosome"/>
</dbReference>
<dbReference type="OrthoDB" id="2939096at2"/>
<keyword evidence="3" id="KW-1185">Reference proteome</keyword>
<evidence type="ECO:0000256" key="1">
    <source>
        <dbReference type="SAM" id="Phobius"/>
    </source>
</evidence>
<feature type="transmembrane region" description="Helical" evidence="1">
    <location>
        <begin position="12"/>
        <end position="33"/>
    </location>
</feature>
<organism evidence="2 3">
    <name type="scientific">Cytobacillus dafuensis</name>
    <name type="common">Bacillus dafuensis</name>
    <dbReference type="NCBI Taxonomy" id="1742359"/>
    <lineage>
        <taxon>Bacteria</taxon>
        <taxon>Bacillati</taxon>
        <taxon>Bacillota</taxon>
        <taxon>Bacilli</taxon>
        <taxon>Bacillales</taxon>
        <taxon>Bacillaceae</taxon>
        <taxon>Cytobacillus</taxon>
    </lineage>
</organism>
<evidence type="ECO:0000313" key="3">
    <source>
        <dbReference type="Proteomes" id="UP000321555"/>
    </source>
</evidence>
<keyword evidence="1" id="KW-1133">Transmembrane helix</keyword>
<dbReference type="AlphaFoldDB" id="A0A5B8Z9B1"/>
<protein>
    <recommendedName>
        <fullName evidence="4">DUF3902 family protein</fullName>
    </recommendedName>
</protein>
<accession>A0A5B8Z9B1</accession>
<evidence type="ECO:0000313" key="2">
    <source>
        <dbReference type="EMBL" id="QED48036.1"/>
    </source>
</evidence>
<reference evidence="3" key="1">
    <citation type="submission" date="2019-08" db="EMBL/GenBank/DDBJ databases">
        <authorList>
            <person name="Zheng X."/>
        </authorList>
    </citation>
    <scope>NUCLEOTIDE SEQUENCE [LARGE SCALE GENOMIC DNA]</scope>
    <source>
        <strain evidence="3">FJAT-25496</strain>
    </source>
</reference>
<proteinExistence type="predicted"/>
<dbReference type="RefSeq" id="WP_057776638.1">
    <property type="nucleotide sequence ID" value="NZ_CP042593.1"/>
</dbReference>
<sequence>MENLKKISNYSFILSIIGIVFGMIFQTMAYWGSSYTVGMMWFWIGAFLSYAFSLTAIFLMFLKTKELKLSIVDIVMRIIFIIISFANIVWTTFVIIAGLSGM</sequence>
<name>A0A5B8Z9B1_CYTDA</name>
<evidence type="ECO:0008006" key="4">
    <source>
        <dbReference type="Google" id="ProtNLM"/>
    </source>
</evidence>
<keyword evidence="1" id="KW-0472">Membrane</keyword>